<evidence type="ECO:0000313" key="3">
    <source>
        <dbReference type="Proteomes" id="UP001497482"/>
    </source>
</evidence>
<dbReference type="EMBL" id="OZ035838">
    <property type="protein sequence ID" value="CAL1584349.1"/>
    <property type="molecule type" value="Genomic_DNA"/>
</dbReference>
<feature type="compositionally biased region" description="Polar residues" evidence="1">
    <location>
        <begin position="39"/>
        <end position="71"/>
    </location>
</feature>
<keyword evidence="3" id="KW-1185">Reference proteome</keyword>
<proteinExistence type="predicted"/>
<name>A0AAV2KA67_KNICA</name>
<sequence length="71" mass="7911">MDKEQKEMTPAALQLQHQCLNSDVSQRETSKPSGILLPSRNQGHSANYTVSSRSAKAFSLVNQQRGPSQRR</sequence>
<accession>A0AAV2KA67</accession>
<organism evidence="2 3">
    <name type="scientific">Knipowitschia caucasica</name>
    <name type="common">Caucasian dwarf goby</name>
    <name type="synonym">Pomatoschistus caucasicus</name>
    <dbReference type="NCBI Taxonomy" id="637954"/>
    <lineage>
        <taxon>Eukaryota</taxon>
        <taxon>Metazoa</taxon>
        <taxon>Chordata</taxon>
        <taxon>Craniata</taxon>
        <taxon>Vertebrata</taxon>
        <taxon>Euteleostomi</taxon>
        <taxon>Actinopterygii</taxon>
        <taxon>Neopterygii</taxon>
        <taxon>Teleostei</taxon>
        <taxon>Neoteleostei</taxon>
        <taxon>Acanthomorphata</taxon>
        <taxon>Gobiaria</taxon>
        <taxon>Gobiiformes</taxon>
        <taxon>Gobioidei</taxon>
        <taxon>Gobiidae</taxon>
        <taxon>Gobiinae</taxon>
        <taxon>Knipowitschia</taxon>
    </lineage>
</organism>
<feature type="region of interest" description="Disordered" evidence="1">
    <location>
        <begin position="19"/>
        <end position="71"/>
    </location>
</feature>
<dbReference type="Proteomes" id="UP001497482">
    <property type="component" value="Chromosome 16"/>
</dbReference>
<dbReference type="AlphaFoldDB" id="A0AAV2KA67"/>
<reference evidence="2 3" key="1">
    <citation type="submission" date="2024-04" db="EMBL/GenBank/DDBJ databases">
        <authorList>
            <person name="Waldvogel A.-M."/>
            <person name="Schoenle A."/>
        </authorList>
    </citation>
    <scope>NUCLEOTIDE SEQUENCE [LARGE SCALE GENOMIC DNA]</scope>
</reference>
<evidence type="ECO:0000256" key="1">
    <source>
        <dbReference type="SAM" id="MobiDB-lite"/>
    </source>
</evidence>
<protein>
    <submittedName>
        <fullName evidence="2">Uncharacterized protein</fullName>
    </submittedName>
</protein>
<gene>
    <name evidence="2" type="ORF">KC01_LOCUS14705</name>
</gene>
<evidence type="ECO:0000313" key="2">
    <source>
        <dbReference type="EMBL" id="CAL1584349.1"/>
    </source>
</evidence>